<keyword evidence="8" id="KW-0804">Transcription</keyword>
<dbReference type="AlphaFoldDB" id="A0AAV7C959"/>
<keyword evidence="2" id="KW-0479">Metal-binding</keyword>
<feature type="domain" description="C2H2-type" evidence="13">
    <location>
        <begin position="567"/>
        <end position="594"/>
    </location>
</feature>
<dbReference type="PROSITE" id="PS50157">
    <property type="entry name" value="ZINC_FINGER_C2H2_2"/>
    <property type="match status" value="4"/>
</dbReference>
<keyword evidence="4 10" id="KW-0863">Zinc-finger</keyword>
<evidence type="ECO:0000256" key="5">
    <source>
        <dbReference type="ARBA" id="ARBA00022833"/>
    </source>
</evidence>
<feature type="region of interest" description="Disordered" evidence="11">
    <location>
        <begin position="278"/>
        <end position="368"/>
    </location>
</feature>
<comment type="subcellular location">
    <subcellularLocation>
        <location evidence="1">Nucleus</location>
    </subcellularLocation>
</comment>
<dbReference type="PROSITE" id="PS50097">
    <property type="entry name" value="BTB"/>
    <property type="match status" value="1"/>
</dbReference>
<dbReference type="GO" id="GO:0008270">
    <property type="term" value="F:zinc ion binding"/>
    <property type="evidence" value="ECO:0007669"/>
    <property type="project" value="UniProtKB-KW"/>
</dbReference>
<evidence type="ECO:0008006" key="16">
    <source>
        <dbReference type="Google" id="ProtNLM"/>
    </source>
</evidence>
<dbReference type="Gene3D" id="3.30.710.10">
    <property type="entry name" value="Potassium Channel Kv1.1, Chain A"/>
    <property type="match status" value="1"/>
</dbReference>
<dbReference type="InterPro" id="IPR000210">
    <property type="entry name" value="BTB/POZ_dom"/>
</dbReference>
<dbReference type="FunFam" id="3.30.160.60:FF:001790">
    <property type="entry name" value="BCL6A, transcription repressor a"/>
    <property type="match status" value="1"/>
</dbReference>
<evidence type="ECO:0000256" key="7">
    <source>
        <dbReference type="ARBA" id="ARBA00023125"/>
    </source>
</evidence>
<dbReference type="InterPro" id="IPR050457">
    <property type="entry name" value="ZnFinger_BTB_dom_contain"/>
</dbReference>
<organism evidence="14 15">
    <name type="scientific">Engystomops pustulosus</name>
    <name type="common">Tungara frog</name>
    <name type="synonym">Physalaemus pustulosus</name>
    <dbReference type="NCBI Taxonomy" id="76066"/>
    <lineage>
        <taxon>Eukaryota</taxon>
        <taxon>Metazoa</taxon>
        <taxon>Chordata</taxon>
        <taxon>Craniata</taxon>
        <taxon>Vertebrata</taxon>
        <taxon>Euteleostomi</taxon>
        <taxon>Amphibia</taxon>
        <taxon>Batrachia</taxon>
        <taxon>Anura</taxon>
        <taxon>Neobatrachia</taxon>
        <taxon>Hyloidea</taxon>
        <taxon>Leptodactylidae</taxon>
        <taxon>Leiuperinae</taxon>
        <taxon>Engystomops</taxon>
    </lineage>
</organism>
<keyword evidence="7" id="KW-0238">DNA-binding</keyword>
<feature type="domain" description="BTB" evidence="12">
    <location>
        <begin position="32"/>
        <end position="99"/>
    </location>
</feature>
<evidence type="ECO:0000256" key="2">
    <source>
        <dbReference type="ARBA" id="ARBA00022723"/>
    </source>
</evidence>
<evidence type="ECO:0000256" key="3">
    <source>
        <dbReference type="ARBA" id="ARBA00022737"/>
    </source>
</evidence>
<dbReference type="FunFam" id="3.30.160.60:FF:000105">
    <property type="entry name" value="B-cell CLL/lymphoma 6, member B"/>
    <property type="match status" value="2"/>
</dbReference>
<evidence type="ECO:0000313" key="15">
    <source>
        <dbReference type="Proteomes" id="UP000824782"/>
    </source>
</evidence>
<keyword evidence="3" id="KW-0677">Repeat</keyword>
<feature type="domain" description="C2H2-type" evidence="13">
    <location>
        <begin position="511"/>
        <end position="538"/>
    </location>
</feature>
<dbReference type="PANTHER" id="PTHR46105:SF5">
    <property type="entry name" value="ZINC FINGER AND BTB DOMAIN-CONTAINING PROTEIN 44 ISOFORM X1"/>
    <property type="match status" value="1"/>
</dbReference>
<evidence type="ECO:0000256" key="11">
    <source>
        <dbReference type="SAM" id="MobiDB-lite"/>
    </source>
</evidence>
<keyword evidence="5" id="KW-0862">Zinc</keyword>
<dbReference type="InterPro" id="IPR036236">
    <property type="entry name" value="Znf_C2H2_sf"/>
</dbReference>
<evidence type="ECO:0000256" key="6">
    <source>
        <dbReference type="ARBA" id="ARBA00023015"/>
    </source>
</evidence>
<feature type="domain" description="C2H2-type" evidence="13">
    <location>
        <begin position="595"/>
        <end position="618"/>
    </location>
</feature>
<sequence>MTSATDSCIQFTRHASDVLLNLNRLRSRDILTDVIIVVNREHFRAHKTVLMACSGLFYTIFTDQIKCNMNIINLDPEISAEGFRVLLDFMYTSRLNLRDSSIMAVMSTALYLQMEHVVDTCQRFIKSSEDIVSSVKPSRGEDFLQNRSMMPPDVMAYRNCEISENTVPLRNTAICDGRSFIPNLYNGSTSSYPLYNHIPVHGFLFPEDEVRDVPMADIQRSNRYSKESVLPGENSRTVLGDYRKAVTDLSVNVCHSNIYSPKEAALEDHRSDSQYNVLAGSRSAGPSVRSSPFYNCDKGKDEERTSSEDEILHFKPTNSPINRKGLVSPQSPQKSDCQPNSPTESSSSKNARISQGSSSPLSKSSTDPKACNWKKYKLLNSLNQTDKEGCTNQNEMVNLSPPFYTSQTACQQPVKSENMDIQTPSKLNGSLEDLAAPQASKLNSLVNRGMEGSPLSSEGHSPLYIHTAKFNMFSSQSPPEMCPHTPGSTFGEEIAETQSEFSDSSCGEKPYRCSICGAQFNRPANLKTHTRIHSGEKPYKCETCGARFVQVAHLRAHVLIHTGEKPYPCEICGTRFRHLQTLKSHLRIHTGEKPYHCEKCNLHFRHKSQLRLHLRQKHGAITNTKVQYRVSQAELPADLPKSC</sequence>
<evidence type="ECO:0000259" key="13">
    <source>
        <dbReference type="PROSITE" id="PS50157"/>
    </source>
</evidence>
<dbReference type="Pfam" id="PF00651">
    <property type="entry name" value="BTB"/>
    <property type="match status" value="1"/>
</dbReference>
<name>A0AAV7C959_ENGPU</name>
<evidence type="ECO:0000256" key="9">
    <source>
        <dbReference type="ARBA" id="ARBA00023242"/>
    </source>
</evidence>
<dbReference type="GO" id="GO:0000978">
    <property type="term" value="F:RNA polymerase II cis-regulatory region sequence-specific DNA binding"/>
    <property type="evidence" value="ECO:0007669"/>
    <property type="project" value="TreeGrafter"/>
</dbReference>
<evidence type="ECO:0000256" key="4">
    <source>
        <dbReference type="ARBA" id="ARBA00022771"/>
    </source>
</evidence>
<dbReference type="GO" id="GO:0000981">
    <property type="term" value="F:DNA-binding transcription factor activity, RNA polymerase II-specific"/>
    <property type="evidence" value="ECO:0007669"/>
    <property type="project" value="TreeGrafter"/>
</dbReference>
<dbReference type="InterPro" id="IPR013087">
    <property type="entry name" value="Znf_C2H2_type"/>
</dbReference>
<keyword evidence="9" id="KW-0539">Nucleus</keyword>
<evidence type="ECO:0000259" key="12">
    <source>
        <dbReference type="PROSITE" id="PS50097"/>
    </source>
</evidence>
<accession>A0AAV7C959</accession>
<keyword evidence="15" id="KW-1185">Reference proteome</keyword>
<dbReference type="InterPro" id="IPR011333">
    <property type="entry name" value="SKP1/BTB/POZ_sf"/>
</dbReference>
<proteinExistence type="predicted"/>
<dbReference type="CDD" id="cd18331">
    <property type="entry name" value="BTB_POZ_ZBTB27_BCL6"/>
    <property type="match status" value="1"/>
</dbReference>
<keyword evidence="6" id="KW-0805">Transcription regulation</keyword>
<reference evidence="14" key="1">
    <citation type="thesis" date="2020" institute="ProQuest LLC" country="789 East Eisenhower Parkway, Ann Arbor, MI, USA">
        <title>Comparative Genomics and Chromosome Evolution.</title>
        <authorList>
            <person name="Mudd A.B."/>
        </authorList>
    </citation>
    <scope>NUCLEOTIDE SEQUENCE</scope>
    <source>
        <strain evidence="14">237g6f4</strain>
        <tissue evidence="14">Blood</tissue>
    </source>
</reference>
<dbReference type="SUPFAM" id="SSF57667">
    <property type="entry name" value="beta-beta-alpha zinc fingers"/>
    <property type="match status" value="2"/>
</dbReference>
<feature type="compositionally biased region" description="Low complexity" evidence="11">
    <location>
        <begin position="354"/>
        <end position="365"/>
    </location>
</feature>
<dbReference type="SUPFAM" id="SSF54695">
    <property type="entry name" value="POZ domain"/>
    <property type="match status" value="1"/>
</dbReference>
<evidence type="ECO:0000256" key="8">
    <source>
        <dbReference type="ARBA" id="ARBA00023163"/>
    </source>
</evidence>
<evidence type="ECO:0000256" key="10">
    <source>
        <dbReference type="PROSITE-ProRule" id="PRU00042"/>
    </source>
</evidence>
<comment type="caution">
    <text evidence="14">The sequence shown here is derived from an EMBL/GenBank/DDBJ whole genome shotgun (WGS) entry which is preliminary data.</text>
</comment>
<dbReference type="GO" id="GO:0005634">
    <property type="term" value="C:nucleus"/>
    <property type="evidence" value="ECO:0007669"/>
    <property type="project" value="UniProtKB-SubCell"/>
</dbReference>
<dbReference type="Pfam" id="PF00096">
    <property type="entry name" value="zf-C2H2"/>
    <property type="match status" value="3"/>
</dbReference>
<protein>
    <recommendedName>
        <fullName evidence="16">BCL6 protein</fullName>
    </recommendedName>
</protein>
<dbReference type="Proteomes" id="UP000824782">
    <property type="component" value="Unassembled WGS sequence"/>
</dbReference>
<evidence type="ECO:0000313" key="14">
    <source>
        <dbReference type="EMBL" id="KAG8581584.1"/>
    </source>
</evidence>
<dbReference type="SMART" id="SM00355">
    <property type="entry name" value="ZnF_C2H2"/>
    <property type="match status" value="4"/>
</dbReference>
<dbReference type="EMBL" id="WNYA01000003">
    <property type="protein sequence ID" value="KAG8581584.1"/>
    <property type="molecule type" value="Genomic_DNA"/>
</dbReference>
<dbReference type="SMART" id="SM00225">
    <property type="entry name" value="BTB"/>
    <property type="match status" value="1"/>
</dbReference>
<feature type="compositionally biased region" description="Basic and acidic residues" evidence="11">
    <location>
        <begin position="297"/>
        <end position="313"/>
    </location>
</feature>
<dbReference type="FunFam" id="3.30.160.60:FF:000457">
    <property type="entry name" value="B-cell lymphoma 6 protein-like"/>
    <property type="match status" value="1"/>
</dbReference>
<feature type="domain" description="C2H2-type" evidence="13">
    <location>
        <begin position="539"/>
        <end position="566"/>
    </location>
</feature>
<feature type="compositionally biased region" description="Polar residues" evidence="11">
    <location>
        <begin position="328"/>
        <end position="353"/>
    </location>
</feature>
<dbReference type="Gene3D" id="3.30.160.60">
    <property type="entry name" value="Classic Zinc Finger"/>
    <property type="match status" value="4"/>
</dbReference>
<dbReference type="PANTHER" id="PTHR46105">
    <property type="entry name" value="AGAP004733-PA"/>
    <property type="match status" value="1"/>
</dbReference>
<gene>
    <name evidence="14" type="ORF">GDO81_007725</name>
</gene>
<dbReference type="PROSITE" id="PS00028">
    <property type="entry name" value="ZINC_FINGER_C2H2_1"/>
    <property type="match status" value="4"/>
</dbReference>
<dbReference type="FunFam" id="3.30.710.10:FF:000025">
    <property type="entry name" value="B-cell lymphoma 6 protein-like"/>
    <property type="match status" value="1"/>
</dbReference>
<evidence type="ECO:0000256" key="1">
    <source>
        <dbReference type="ARBA" id="ARBA00004123"/>
    </source>
</evidence>